<dbReference type="CDD" id="cd17574">
    <property type="entry name" value="REC_OmpR"/>
    <property type="match status" value="1"/>
</dbReference>
<name>A0AAU7CP74_9BACT</name>
<protein>
    <recommendedName>
        <fullName evidence="1">diguanylate cyclase</fullName>
        <ecNumber evidence="1">2.7.7.65</ecNumber>
    </recommendedName>
</protein>
<dbReference type="SUPFAM" id="SSF55073">
    <property type="entry name" value="Nucleotide cyclase"/>
    <property type="match status" value="1"/>
</dbReference>
<dbReference type="GO" id="GO:0043709">
    <property type="term" value="P:cell adhesion involved in single-species biofilm formation"/>
    <property type="evidence" value="ECO:0007669"/>
    <property type="project" value="TreeGrafter"/>
</dbReference>
<dbReference type="CDD" id="cd01949">
    <property type="entry name" value="GGDEF"/>
    <property type="match status" value="1"/>
</dbReference>
<reference evidence="6" key="1">
    <citation type="submission" date="2024-05" db="EMBL/GenBank/DDBJ databases">
        <title>Planctomycetes of the genus Singulisphaera possess chitinolytic capabilities.</title>
        <authorList>
            <person name="Ivanova A."/>
        </authorList>
    </citation>
    <scope>NUCLEOTIDE SEQUENCE</scope>
    <source>
        <strain evidence="6">Ch08T</strain>
    </source>
</reference>
<comment type="catalytic activity">
    <reaction evidence="2">
        <text>2 GTP = 3',3'-c-di-GMP + 2 diphosphate</text>
        <dbReference type="Rhea" id="RHEA:24898"/>
        <dbReference type="ChEBI" id="CHEBI:33019"/>
        <dbReference type="ChEBI" id="CHEBI:37565"/>
        <dbReference type="ChEBI" id="CHEBI:58805"/>
        <dbReference type="EC" id="2.7.7.65"/>
    </reaction>
</comment>
<feature type="modified residue" description="4-aspartylphosphate" evidence="3">
    <location>
        <position position="51"/>
    </location>
</feature>
<dbReference type="PANTHER" id="PTHR45138:SF9">
    <property type="entry name" value="DIGUANYLATE CYCLASE DGCM-RELATED"/>
    <property type="match status" value="1"/>
</dbReference>
<dbReference type="AlphaFoldDB" id="A0AAU7CP74"/>
<dbReference type="GO" id="GO:0005886">
    <property type="term" value="C:plasma membrane"/>
    <property type="evidence" value="ECO:0007669"/>
    <property type="project" value="TreeGrafter"/>
</dbReference>
<dbReference type="PROSITE" id="PS50887">
    <property type="entry name" value="GGDEF"/>
    <property type="match status" value="1"/>
</dbReference>
<dbReference type="Pfam" id="PF00990">
    <property type="entry name" value="GGDEF"/>
    <property type="match status" value="1"/>
</dbReference>
<dbReference type="Pfam" id="PF00072">
    <property type="entry name" value="Response_reg"/>
    <property type="match status" value="1"/>
</dbReference>
<organism evidence="6">
    <name type="scientific">Singulisphaera sp. Ch08</name>
    <dbReference type="NCBI Taxonomy" id="3120278"/>
    <lineage>
        <taxon>Bacteria</taxon>
        <taxon>Pseudomonadati</taxon>
        <taxon>Planctomycetota</taxon>
        <taxon>Planctomycetia</taxon>
        <taxon>Isosphaerales</taxon>
        <taxon>Isosphaeraceae</taxon>
        <taxon>Singulisphaera</taxon>
    </lineage>
</organism>
<keyword evidence="6" id="KW-0808">Transferase</keyword>
<dbReference type="RefSeq" id="WP_406699983.1">
    <property type="nucleotide sequence ID" value="NZ_CP155447.1"/>
</dbReference>
<keyword evidence="3" id="KW-0597">Phosphoprotein</keyword>
<evidence type="ECO:0000259" key="5">
    <source>
        <dbReference type="PROSITE" id="PS50887"/>
    </source>
</evidence>
<keyword evidence="6" id="KW-0548">Nucleotidyltransferase</keyword>
<accession>A0AAU7CP74</accession>
<feature type="domain" description="GGDEF" evidence="5">
    <location>
        <begin position="168"/>
        <end position="297"/>
    </location>
</feature>
<dbReference type="SMART" id="SM00448">
    <property type="entry name" value="REC"/>
    <property type="match status" value="1"/>
</dbReference>
<sequence length="313" mass="34277">MKILVAEDESTPALFLRRTLERLGHDVVVALDGMKAWELLQQGELRLVITDWMMPGLDGLELCRKIRGQGDSAYTYIILLTAREGLQDRLAGLNAGADDFLSKPTDPAELAARVAIAGRIVAMQEELERKNLQLAELATTDGLTGLKNRRCFNENLITACSFAVRYGYPLSLVMIDVDHFKSLNDSFGHPAGDSVLATLAGILRSETRDHDIVARYGGEEFAILLPATAAAEASLLAERLRSLTTSYPWPQRPITVSVGVATTGGDLATWSELLEAADRALYHSKRSGRDRITHHDSFTQDVVSHSTCDSLKA</sequence>
<gene>
    <name evidence="6" type="ORF">V5E97_14170</name>
</gene>
<dbReference type="EC" id="2.7.7.65" evidence="1"/>
<dbReference type="NCBIfam" id="TIGR00254">
    <property type="entry name" value="GGDEF"/>
    <property type="match status" value="1"/>
</dbReference>
<dbReference type="GO" id="GO:0000160">
    <property type="term" value="P:phosphorelay signal transduction system"/>
    <property type="evidence" value="ECO:0007669"/>
    <property type="project" value="InterPro"/>
</dbReference>
<feature type="domain" description="Response regulatory" evidence="4">
    <location>
        <begin position="2"/>
        <end position="118"/>
    </location>
</feature>
<evidence type="ECO:0000256" key="3">
    <source>
        <dbReference type="PROSITE-ProRule" id="PRU00169"/>
    </source>
</evidence>
<dbReference type="GO" id="GO:1902201">
    <property type="term" value="P:negative regulation of bacterial-type flagellum-dependent cell motility"/>
    <property type="evidence" value="ECO:0007669"/>
    <property type="project" value="TreeGrafter"/>
</dbReference>
<dbReference type="InterPro" id="IPR029787">
    <property type="entry name" value="Nucleotide_cyclase"/>
</dbReference>
<dbReference type="InterPro" id="IPR000160">
    <property type="entry name" value="GGDEF_dom"/>
</dbReference>
<dbReference type="PANTHER" id="PTHR45138">
    <property type="entry name" value="REGULATORY COMPONENTS OF SENSORY TRANSDUCTION SYSTEM"/>
    <property type="match status" value="1"/>
</dbReference>
<dbReference type="InterPro" id="IPR050469">
    <property type="entry name" value="Diguanylate_Cyclase"/>
</dbReference>
<evidence type="ECO:0000256" key="2">
    <source>
        <dbReference type="ARBA" id="ARBA00034247"/>
    </source>
</evidence>
<evidence type="ECO:0000313" key="6">
    <source>
        <dbReference type="EMBL" id="XBH07139.1"/>
    </source>
</evidence>
<dbReference type="SUPFAM" id="SSF52172">
    <property type="entry name" value="CheY-like"/>
    <property type="match status" value="1"/>
</dbReference>
<dbReference type="Gene3D" id="3.40.50.2300">
    <property type="match status" value="1"/>
</dbReference>
<dbReference type="EMBL" id="CP155447">
    <property type="protein sequence ID" value="XBH07139.1"/>
    <property type="molecule type" value="Genomic_DNA"/>
</dbReference>
<dbReference type="PROSITE" id="PS50110">
    <property type="entry name" value="RESPONSE_REGULATORY"/>
    <property type="match status" value="1"/>
</dbReference>
<dbReference type="FunFam" id="3.30.70.270:FF:000001">
    <property type="entry name" value="Diguanylate cyclase domain protein"/>
    <property type="match status" value="1"/>
</dbReference>
<dbReference type="GO" id="GO:0052621">
    <property type="term" value="F:diguanylate cyclase activity"/>
    <property type="evidence" value="ECO:0007669"/>
    <property type="project" value="UniProtKB-EC"/>
</dbReference>
<dbReference type="InterPro" id="IPR043128">
    <property type="entry name" value="Rev_trsase/Diguanyl_cyclase"/>
</dbReference>
<dbReference type="SMART" id="SM00267">
    <property type="entry name" value="GGDEF"/>
    <property type="match status" value="1"/>
</dbReference>
<dbReference type="Gene3D" id="3.30.70.270">
    <property type="match status" value="1"/>
</dbReference>
<dbReference type="InterPro" id="IPR011006">
    <property type="entry name" value="CheY-like_superfamily"/>
</dbReference>
<evidence type="ECO:0000256" key="1">
    <source>
        <dbReference type="ARBA" id="ARBA00012528"/>
    </source>
</evidence>
<dbReference type="InterPro" id="IPR001789">
    <property type="entry name" value="Sig_transdc_resp-reg_receiver"/>
</dbReference>
<proteinExistence type="predicted"/>
<evidence type="ECO:0000259" key="4">
    <source>
        <dbReference type="PROSITE" id="PS50110"/>
    </source>
</evidence>